<accession>E4UMM4</accession>
<sequence length="289" mass="31723">MADFYCGLYFLGWLLLLACSRATDTPTPTSPQVVEVDLIFPRNETYAPIPLMPVVFAVQNFHAAKPLLLNFYYTLDHVPYTQPRPLIGLRHLQYANYTGSNTHFEYDWTSKLNNTEGTWIFTWEWRAMNCSQPDEAPPETHPGQGIPLEIDTAGMRNILYFTTKHGAKQPDLVAATQDNICAKSQAETANITEILDVPEYDDYHGTQTTCALLSTITPTPNPCGVKIDSSMASSISYAIQSTACVGGLSPNVTCPPSAETRNSAHRAVQFSAGGVVLLAATLAWLICIA</sequence>
<dbReference type="InterPro" id="IPR055560">
    <property type="entry name" value="DUF7136"/>
</dbReference>
<evidence type="ECO:0000313" key="4">
    <source>
        <dbReference type="Proteomes" id="UP000002669"/>
    </source>
</evidence>
<dbReference type="InParanoid" id="E4UMM4"/>
<dbReference type="EMBL" id="DS989823">
    <property type="protein sequence ID" value="EFQ99441.1"/>
    <property type="molecule type" value="Genomic_DNA"/>
</dbReference>
<organism evidence="4">
    <name type="scientific">Arthroderma gypseum (strain ATCC MYA-4604 / CBS 118893)</name>
    <name type="common">Microsporum gypseum</name>
    <dbReference type="NCBI Taxonomy" id="535722"/>
    <lineage>
        <taxon>Eukaryota</taxon>
        <taxon>Fungi</taxon>
        <taxon>Dikarya</taxon>
        <taxon>Ascomycota</taxon>
        <taxon>Pezizomycotina</taxon>
        <taxon>Eurotiomycetes</taxon>
        <taxon>Eurotiomycetidae</taxon>
        <taxon>Onygenales</taxon>
        <taxon>Arthrodermataceae</taxon>
        <taxon>Nannizzia</taxon>
    </lineage>
</organism>
<dbReference type="OrthoDB" id="4173059at2759"/>
<name>E4UMM4_ARTGP</name>
<dbReference type="RefSeq" id="XP_003174924.1">
    <property type="nucleotide sequence ID" value="XM_003174876.1"/>
</dbReference>
<keyword evidence="4" id="KW-1185">Reference proteome</keyword>
<feature type="signal peptide" evidence="1">
    <location>
        <begin position="1"/>
        <end position="22"/>
    </location>
</feature>
<reference evidence="4" key="1">
    <citation type="journal article" date="2012" name="MBio">
        <title>Comparative genome analysis of Trichophyton rubrum and related dermatophytes reveals candidate genes involved in infection.</title>
        <authorList>
            <person name="Martinez D.A."/>
            <person name="Oliver B.G."/>
            <person name="Graeser Y."/>
            <person name="Goldberg J.M."/>
            <person name="Li W."/>
            <person name="Martinez-Rossi N.M."/>
            <person name="Monod M."/>
            <person name="Shelest E."/>
            <person name="Barton R.C."/>
            <person name="Birch E."/>
            <person name="Brakhage A.A."/>
            <person name="Chen Z."/>
            <person name="Gurr S.J."/>
            <person name="Heiman D."/>
            <person name="Heitman J."/>
            <person name="Kosti I."/>
            <person name="Rossi A."/>
            <person name="Saif S."/>
            <person name="Samalova M."/>
            <person name="Saunders C.W."/>
            <person name="Shea T."/>
            <person name="Summerbell R.C."/>
            <person name="Xu J."/>
            <person name="Young S."/>
            <person name="Zeng Q."/>
            <person name="Birren B.W."/>
            <person name="Cuomo C.A."/>
            <person name="White T.C."/>
        </authorList>
    </citation>
    <scope>NUCLEOTIDE SEQUENCE [LARGE SCALE GENOMIC DNA]</scope>
    <source>
        <strain evidence="4">ATCC MYA-4604 / CBS 118893</strain>
    </source>
</reference>
<dbReference type="VEuPathDB" id="FungiDB:MGYG_02453"/>
<dbReference type="STRING" id="535722.E4UMM4"/>
<proteinExistence type="predicted"/>
<dbReference type="OMA" id="DPYFLYW"/>
<dbReference type="eggNOG" id="ENOG502SP4D">
    <property type="taxonomic scope" value="Eukaryota"/>
</dbReference>
<evidence type="ECO:0000259" key="2">
    <source>
        <dbReference type="Pfam" id="PF23584"/>
    </source>
</evidence>
<evidence type="ECO:0000313" key="3">
    <source>
        <dbReference type="EMBL" id="EFQ99441.1"/>
    </source>
</evidence>
<evidence type="ECO:0000256" key="1">
    <source>
        <dbReference type="SAM" id="SignalP"/>
    </source>
</evidence>
<protein>
    <recommendedName>
        <fullName evidence="2">DUF7136 domain-containing protein</fullName>
    </recommendedName>
</protein>
<dbReference type="HOGENOM" id="CLU_058866_1_0_1"/>
<keyword evidence="1" id="KW-0732">Signal</keyword>
<dbReference type="Proteomes" id="UP000002669">
    <property type="component" value="Unassembled WGS sequence"/>
</dbReference>
<gene>
    <name evidence="3" type="ORF">MGYG_02453</name>
</gene>
<dbReference type="AlphaFoldDB" id="E4UMM4"/>
<dbReference type="Pfam" id="PF23584">
    <property type="entry name" value="DUF7136"/>
    <property type="match status" value="1"/>
</dbReference>
<feature type="chain" id="PRO_5003190428" description="DUF7136 domain-containing protein" evidence="1">
    <location>
        <begin position="23"/>
        <end position="289"/>
    </location>
</feature>
<feature type="domain" description="DUF7136" evidence="2">
    <location>
        <begin position="29"/>
        <end position="254"/>
    </location>
</feature>
<dbReference type="GeneID" id="10030226"/>